<dbReference type="AlphaFoldDB" id="A0A942DXE6"/>
<protein>
    <submittedName>
        <fullName evidence="1">Uncharacterized protein</fullName>
    </submittedName>
</protein>
<reference evidence="1" key="1">
    <citation type="submission" date="2021-04" db="EMBL/GenBank/DDBJ databases">
        <title>Pseudaminobacter soli sp. nov., isolated from paddy soil contaminated by heavy metals.</title>
        <authorList>
            <person name="Zhang K."/>
        </authorList>
    </citation>
    <scope>NUCLEOTIDE SEQUENCE</scope>
    <source>
        <strain evidence="1">19-2017</strain>
    </source>
</reference>
<accession>A0A942DXE6</accession>
<dbReference type="Proteomes" id="UP000680348">
    <property type="component" value="Unassembled WGS sequence"/>
</dbReference>
<proteinExistence type="predicted"/>
<evidence type="ECO:0000313" key="2">
    <source>
        <dbReference type="Proteomes" id="UP000680348"/>
    </source>
</evidence>
<sequence length="92" mass="10387">MSLDRPIEVPSRRTFKLIVGRTELIARRARKAFGLPEAEWRTIGTFGGLQALPCERIVVLPGLDFDDQMVVNWIENIVRLRLVPGGVMEVLS</sequence>
<organism evidence="1 2">
    <name type="scientific">Pseudaminobacter soli</name>
    <name type="common">ex Zhang et al. 2022</name>
    <dbReference type="NCBI Taxonomy" id="2831468"/>
    <lineage>
        <taxon>Bacteria</taxon>
        <taxon>Pseudomonadati</taxon>
        <taxon>Pseudomonadota</taxon>
        <taxon>Alphaproteobacteria</taxon>
        <taxon>Hyphomicrobiales</taxon>
        <taxon>Phyllobacteriaceae</taxon>
        <taxon>Pseudaminobacter</taxon>
    </lineage>
</organism>
<name>A0A942DXE6_9HYPH</name>
<comment type="caution">
    <text evidence="1">The sequence shown here is derived from an EMBL/GenBank/DDBJ whole genome shotgun (WGS) entry which is preliminary data.</text>
</comment>
<evidence type="ECO:0000313" key="1">
    <source>
        <dbReference type="EMBL" id="MBS3648772.1"/>
    </source>
</evidence>
<dbReference type="RefSeq" id="WP_188254336.1">
    <property type="nucleotide sequence ID" value="NZ_JABVCF010000004.1"/>
</dbReference>
<keyword evidence="2" id="KW-1185">Reference proteome</keyword>
<dbReference type="EMBL" id="JAGWCR010000004">
    <property type="protein sequence ID" value="MBS3648772.1"/>
    <property type="molecule type" value="Genomic_DNA"/>
</dbReference>
<gene>
    <name evidence="1" type="ORF">KEU06_09160</name>
</gene>